<accession>A0A6A7ZWW8</accession>
<dbReference type="InterPro" id="IPR011051">
    <property type="entry name" value="RmlC_Cupin_sf"/>
</dbReference>
<name>A0A6A7ZWW8_RHIML</name>
<dbReference type="KEGG" id="smer:DU99_22620"/>
<dbReference type="InterPro" id="IPR012093">
    <property type="entry name" value="Pirin"/>
</dbReference>
<dbReference type="EMBL" id="WISP01000180">
    <property type="protein sequence ID" value="MQW07190.1"/>
    <property type="molecule type" value="Genomic_DNA"/>
</dbReference>
<dbReference type="InterPro" id="IPR041602">
    <property type="entry name" value="Quercetinase_C"/>
</dbReference>
<dbReference type="InterPro" id="IPR003829">
    <property type="entry name" value="Pirin_N_dom"/>
</dbReference>
<dbReference type="SUPFAM" id="SSF51182">
    <property type="entry name" value="RmlC-like cupins"/>
    <property type="match status" value="1"/>
</dbReference>
<dbReference type="Pfam" id="PF17954">
    <property type="entry name" value="Pirin_C_2"/>
    <property type="match status" value="1"/>
</dbReference>
<keyword evidence="2" id="KW-0408">Iron</keyword>
<evidence type="ECO:0000313" key="6">
    <source>
        <dbReference type="EMBL" id="MQW07190.1"/>
    </source>
</evidence>
<comment type="similarity">
    <text evidence="1 3">Belongs to the pirin family.</text>
</comment>
<sequence>MLLKGDRTSIVRDMGGFVVRVNMPGWLKPRPTDHGHGPLAMIVESSLDPGRPIAMHEHRNDEIISWVPFGVMRHDDKTTGRLVTDSKHLLVMNAGRSFWHSEETLSSDPPLRMLQIFVRPRAVDLDPRIQHGPIPLRRPNTWRHLVGPEGGDAPFHIRNTIDLFDIRLEPGARLVFPHMRGRDLYFYVYSGLLFAAGQTFAEGAQGLLLSDRELSLESKTQSTVVAFLIDPHAPITRKGTVGDHRKIPPVILIRMLRKWRQLWKWRRSY</sequence>
<comment type="cofactor">
    <cofactor evidence="2">
        <name>Fe cation</name>
        <dbReference type="ChEBI" id="CHEBI:24875"/>
    </cofactor>
    <text evidence="2">Binds 1 Fe cation per subunit.</text>
</comment>
<evidence type="ECO:0000256" key="3">
    <source>
        <dbReference type="RuleBase" id="RU003457"/>
    </source>
</evidence>
<dbReference type="PIRSF" id="PIRSF006232">
    <property type="entry name" value="Pirin"/>
    <property type="match status" value="1"/>
</dbReference>
<feature type="domain" description="Quercetin 2,3-dioxygenase C-terminal cupin" evidence="5">
    <location>
        <begin position="145"/>
        <end position="227"/>
    </location>
</feature>
<dbReference type="Gene3D" id="2.60.120.10">
    <property type="entry name" value="Jelly Rolls"/>
    <property type="match status" value="2"/>
</dbReference>
<keyword evidence="2" id="KW-0479">Metal-binding</keyword>
<dbReference type="AlphaFoldDB" id="A0A6A7ZWW8"/>
<feature type="binding site" evidence="2">
    <location>
        <position position="58"/>
    </location>
    <ligand>
        <name>Fe cation</name>
        <dbReference type="ChEBI" id="CHEBI:24875"/>
    </ligand>
</feature>
<evidence type="ECO:0000256" key="2">
    <source>
        <dbReference type="PIRSR" id="PIRSR006232-1"/>
    </source>
</evidence>
<proteinExistence type="inferred from homology"/>
<dbReference type="GO" id="GO:0046872">
    <property type="term" value="F:metal ion binding"/>
    <property type="evidence" value="ECO:0007669"/>
    <property type="project" value="UniProtKB-KW"/>
</dbReference>
<dbReference type="RefSeq" id="WP_014528649.1">
    <property type="nucleotide sequence ID" value="NZ_CP009145.1"/>
</dbReference>
<dbReference type="PANTHER" id="PTHR43212">
    <property type="entry name" value="QUERCETIN 2,3-DIOXYGENASE"/>
    <property type="match status" value="1"/>
</dbReference>
<dbReference type="GeneID" id="89572478"/>
<evidence type="ECO:0000256" key="1">
    <source>
        <dbReference type="ARBA" id="ARBA00008416"/>
    </source>
</evidence>
<evidence type="ECO:0000259" key="4">
    <source>
        <dbReference type="Pfam" id="PF02678"/>
    </source>
</evidence>
<evidence type="ECO:0000259" key="5">
    <source>
        <dbReference type="Pfam" id="PF17954"/>
    </source>
</evidence>
<comment type="caution">
    <text evidence="6">The sequence shown here is derived from an EMBL/GenBank/DDBJ whole genome shotgun (WGS) entry which is preliminary data.</text>
</comment>
<organism evidence="6">
    <name type="scientific">Rhizobium meliloti</name>
    <name type="common">Ensifer meliloti</name>
    <name type="synonym">Sinorhizobium meliloti</name>
    <dbReference type="NCBI Taxonomy" id="382"/>
    <lineage>
        <taxon>Bacteria</taxon>
        <taxon>Pseudomonadati</taxon>
        <taxon>Pseudomonadota</taxon>
        <taxon>Alphaproteobacteria</taxon>
        <taxon>Hyphomicrobiales</taxon>
        <taxon>Rhizobiaceae</taxon>
        <taxon>Sinorhizobium/Ensifer group</taxon>
        <taxon>Sinorhizobium</taxon>
    </lineage>
</organism>
<dbReference type="InterPro" id="IPR014710">
    <property type="entry name" value="RmlC-like_jellyroll"/>
</dbReference>
<dbReference type="Pfam" id="PF02678">
    <property type="entry name" value="Pirin"/>
    <property type="match status" value="1"/>
</dbReference>
<feature type="binding site" evidence="2">
    <location>
        <position position="100"/>
    </location>
    <ligand>
        <name>Fe cation</name>
        <dbReference type="ChEBI" id="CHEBI:24875"/>
    </ligand>
</feature>
<feature type="domain" description="Pirin N-terminal" evidence="4">
    <location>
        <begin position="47"/>
        <end position="118"/>
    </location>
</feature>
<protein>
    <submittedName>
        <fullName evidence="6">Pirin family protein</fullName>
    </submittedName>
</protein>
<reference evidence="6" key="1">
    <citation type="journal article" date="2013" name="Genome Biol.">
        <title>Comparative genomics of the core and accessory genomes of 48 Sinorhizobium strains comprising five genospecies.</title>
        <authorList>
            <person name="Sugawara M."/>
            <person name="Epstein B."/>
            <person name="Badgley B.D."/>
            <person name="Unno T."/>
            <person name="Xu L."/>
            <person name="Reese J."/>
            <person name="Gyaneshwar P."/>
            <person name="Denny R."/>
            <person name="Mudge J."/>
            <person name="Bharti A.K."/>
            <person name="Farmer A.D."/>
            <person name="May G.D."/>
            <person name="Woodward J.E."/>
            <person name="Medigue C."/>
            <person name="Vallenet D."/>
            <person name="Lajus A."/>
            <person name="Rouy Z."/>
            <person name="Martinez-Vaz B."/>
            <person name="Tiffin P."/>
            <person name="Young N.D."/>
            <person name="Sadowsky M.J."/>
        </authorList>
    </citation>
    <scope>NUCLEOTIDE SEQUENCE</scope>
    <source>
        <strain evidence="6">M30</strain>
    </source>
</reference>
<feature type="binding site" evidence="2">
    <location>
        <position position="56"/>
    </location>
    <ligand>
        <name>Fe cation</name>
        <dbReference type="ChEBI" id="CHEBI:24875"/>
    </ligand>
</feature>
<dbReference type="PANTHER" id="PTHR43212:SF3">
    <property type="entry name" value="QUERCETIN 2,3-DIOXYGENASE"/>
    <property type="match status" value="1"/>
</dbReference>
<feature type="binding site" evidence="2">
    <location>
        <position position="102"/>
    </location>
    <ligand>
        <name>Fe cation</name>
        <dbReference type="ChEBI" id="CHEBI:24875"/>
    </ligand>
</feature>
<gene>
    <name evidence="6" type="ORF">GHK45_26670</name>
</gene>